<evidence type="ECO:0000313" key="2">
    <source>
        <dbReference type="EMBL" id="QEG97230.1"/>
    </source>
</evidence>
<reference evidence="2" key="1">
    <citation type="journal article" date="2019" name="Genome Biol. Evol.">
        <title>Complete Sequence of Succinamopine Ti-Plasmid pTiEU6 Reveals Its Evolutionary Relatedness with Nopaline-Type Ti-Plasmids.</title>
        <authorList>
            <person name="Shao S."/>
            <person name="van Heusden G.P.H."/>
            <person name="Hooykaas P.J.J."/>
        </authorList>
    </citation>
    <scope>NUCLEOTIDE SEQUENCE</scope>
    <source>
        <strain evidence="2">CFBP2178</strain>
        <plasmid evidence="2">pTiCFBP2178</plasmid>
    </source>
</reference>
<dbReference type="RefSeq" id="WP_141685945.1">
    <property type="nucleotide sequence ID" value="NZ_MK439381.1"/>
</dbReference>
<gene>
    <name evidence="2" type="ORF">AgrTiCFBP2178_00105</name>
</gene>
<keyword evidence="2" id="KW-0614">Plasmid</keyword>
<feature type="compositionally biased region" description="Basic and acidic residues" evidence="1">
    <location>
        <begin position="80"/>
        <end position="92"/>
    </location>
</feature>
<proteinExistence type="predicted"/>
<protein>
    <submittedName>
        <fullName evidence="2">Uncharacterized protein</fullName>
    </submittedName>
</protein>
<evidence type="ECO:0000256" key="1">
    <source>
        <dbReference type="SAM" id="MobiDB-lite"/>
    </source>
</evidence>
<name>A0A5B9SZY8_AGRTU</name>
<accession>A0A5B9SZY8</accession>
<geneLocation type="plasmid" evidence="2">
    <name>pTiCFBP2178</name>
</geneLocation>
<dbReference type="EMBL" id="MK439382">
    <property type="protein sequence ID" value="QEG97230.1"/>
    <property type="molecule type" value="Genomic_DNA"/>
</dbReference>
<dbReference type="AlphaFoldDB" id="A0A5B9SZY8"/>
<sequence>MRPARNVFMHDLQIVFVVEFVARQNAELVTGPKERDRNHQGAGKLEGMILRKGKIGVHLGAPSLERAIPARWLQSVSGTGRDHREGVAERRQLASRPRSGLIVGDPGPDQEAIHQERNGTSPMELVQPTMIMREQTL</sequence>
<organism evidence="2">
    <name type="scientific">Agrobacterium tumefaciens</name>
    <dbReference type="NCBI Taxonomy" id="358"/>
    <lineage>
        <taxon>Bacteria</taxon>
        <taxon>Pseudomonadati</taxon>
        <taxon>Pseudomonadota</taxon>
        <taxon>Alphaproteobacteria</taxon>
        <taxon>Hyphomicrobiales</taxon>
        <taxon>Rhizobiaceae</taxon>
        <taxon>Rhizobium/Agrobacterium group</taxon>
        <taxon>Agrobacterium</taxon>
        <taxon>Agrobacterium tumefaciens complex</taxon>
    </lineage>
</organism>
<feature type="region of interest" description="Disordered" evidence="1">
    <location>
        <begin position="77"/>
        <end position="122"/>
    </location>
</feature>